<protein>
    <submittedName>
        <fullName evidence="1">Antifreeze protein</fullName>
    </submittedName>
</protein>
<comment type="caution">
    <text evidence="1">The sequence shown here is derived from an EMBL/GenBank/DDBJ whole genome shotgun (WGS) entry which is preliminary data.</text>
</comment>
<sequence>MTPSDLIAMNMRLATLMVETGTVMNLRLLGMAGALPARRGETRRMVDEKASVAAQSYMAASTAMMAGKPPLAIYEAALKPVSSKVSANRKRLSKL</sequence>
<keyword evidence="2" id="KW-1185">Reference proteome</keyword>
<dbReference type="OrthoDB" id="7869201at2"/>
<dbReference type="EMBL" id="QCYG01000006">
    <property type="protein sequence ID" value="PVA06205.1"/>
    <property type="molecule type" value="Genomic_DNA"/>
</dbReference>
<gene>
    <name evidence="1" type="ORF">DC363_09830</name>
</gene>
<reference evidence="1 2" key="1">
    <citation type="submission" date="2018-04" db="EMBL/GenBank/DDBJ databases">
        <title>Pelagivirga bohaiensis gen. nov., sp. nov., a bacterium isolated from the Bohai Sea.</title>
        <authorList>
            <person name="Ji X."/>
        </authorList>
    </citation>
    <scope>NUCLEOTIDE SEQUENCE [LARGE SCALE GENOMIC DNA]</scope>
    <source>
        <strain evidence="1 2">BH-SD16</strain>
    </source>
</reference>
<evidence type="ECO:0000313" key="2">
    <source>
        <dbReference type="Proteomes" id="UP000244817"/>
    </source>
</evidence>
<dbReference type="AlphaFoldDB" id="A0A2T7FVL4"/>
<evidence type="ECO:0000313" key="1">
    <source>
        <dbReference type="EMBL" id="PVA06205.1"/>
    </source>
</evidence>
<dbReference type="RefSeq" id="WP_108640986.1">
    <property type="nucleotide sequence ID" value="NZ_QCYG01000006.1"/>
</dbReference>
<accession>A0A2T7FVL4</accession>
<organism evidence="1 2">
    <name type="scientific">Thalassorhabdomicrobium marinisediminis</name>
    <dbReference type="NCBI Taxonomy" id="2170577"/>
    <lineage>
        <taxon>Bacteria</taxon>
        <taxon>Pseudomonadati</taxon>
        <taxon>Pseudomonadota</taxon>
        <taxon>Alphaproteobacteria</taxon>
        <taxon>Rhodobacterales</taxon>
        <taxon>Paracoccaceae</taxon>
        <taxon>Thalassorhabdomicrobium</taxon>
    </lineage>
</organism>
<dbReference type="Proteomes" id="UP000244817">
    <property type="component" value="Unassembled WGS sequence"/>
</dbReference>
<proteinExistence type="predicted"/>
<name>A0A2T7FVL4_9RHOB</name>